<gene>
    <name evidence="1" type="ORF">DDZ15_04420</name>
</gene>
<organism evidence="1 2">
    <name type="scientific">Rhodohalobacter mucosus</name>
    <dbReference type="NCBI Taxonomy" id="2079485"/>
    <lineage>
        <taxon>Bacteria</taxon>
        <taxon>Pseudomonadati</taxon>
        <taxon>Balneolota</taxon>
        <taxon>Balneolia</taxon>
        <taxon>Balneolales</taxon>
        <taxon>Balneolaceae</taxon>
        <taxon>Rhodohalobacter</taxon>
    </lineage>
</organism>
<protein>
    <submittedName>
        <fullName evidence="1">DUF4837 domain-containing protein</fullName>
    </submittedName>
</protein>
<dbReference type="OrthoDB" id="1115230at2"/>
<dbReference type="EMBL" id="QGGB01000003">
    <property type="protein sequence ID" value="PWN07511.1"/>
    <property type="molecule type" value="Genomic_DNA"/>
</dbReference>
<dbReference type="InterPro" id="IPR032286">
    <property type="entry name" value="DUF4837"/>
</dbReference>
<dbReference type="Proteomes" id="UP000245533">
    <property type="component" value="Unassembled WGS sequence"/>
</dbReference>
<dbReference type="AlphaFoldDB" id="A0A316TUW2"/>
<proteinExistence type="predicted"/>
<comment type="caution">
    <text evidence="1">The sequence shown here is derived from an EMBL/GenBank/DDBJ whole genome shotgun (WGS) entry which is preliminary data.</text>
</comment>
<dbReference type="RefSeq" id="WP_109645286.1">
    <property type="nucleotide sequence ID" value="NZ_QGGB01000003.1"/>
</dbReference>
<name>A0A316TUW2_9BACT</name>
<evidence type="ECO:0000313" key="2">
    <source>
        <dbReference type="Proteomes" id="UP000245533"/>
    </source>
</evidence>
<accession>A0A316TUW2</accession>
<dbReference type="PROSITE" id="PS51257">
    <property type="entry name" value="PROKAR_LIPOPROTEIN"/>
    <property type="match status" value="1"/>
</dbReference>
<keyword evidence="2" id="KW-1185">Reference proteome</keyword>
<reference evidence="1 2" key="1">
    <citation type="submission" date="2018-05" db="EMBL/GenBank/DDBJ databases">
        <title>Rhodohalobacter halophilus gen. nov., sp. nov., a moderately halophilic member of the family Balneolaceae.</title>
        <authorList>
            <person name="Liu Z.-W."/>
        </authorList>
    </citation>
    <scope>NUCLEOTIDE SEQUENCE [LARGE SCALE GENOMIC DNA]</scope>
    <source>
        <strain evidence="1 2">8A47</strain>
    </source>
</reference>
<sequence length="372" mass="43588">MKKALFLIPVLGAFILASCESDYRPASIGSMDEIIVVMDSTSWDSETALAIEETFGAPIRTIPYPIEPKYKLTYRDFRTNDQLDRIQEFKNIIFAAPIDSENNIASFIRAILSDDVENRVRSGDSFAFPLEDQWMRDQWTLILSSTSDQELAEKIRNADQSLVGHLESRSIDRRTAEVYRRGEQTDLNEMLWDNYGWQVRMQHDYIPVIDTTDAVVFARYLPDNNRRMWAWWADEISDFSVVDQEWINTKRDSLMQIYMQGERDSSYVTTDYRRPIEMTAVERDDRIVGYETMGMWQMVGNFMGGPFVNFTYFDPETERLFMVEYWQFAPGVNKRRFIRQFQAMGRTFEADSTWNTNQQDEQPVANAISVRD</sequence>
<evidence type="ECO:0000313" key="1">
    <source>
        <dbReference type="EMBL" id="PWN07511.1"/>
    </source>
</evidence>
<dbReference type="Pfam" id="PF16125">
    <property type="entry name" value="DUF4837"/>
    <property type="match status" value="1"/>
</dbReference>